<evidence type="ECO:0000313" key="4">
    <source>
        <dbReference type="Proteomes" id="UP000181790"/>
    </source>
</evidence>
<evidence type="ECO:0000259" key="2">
    <source>
        <dbReference type="Pfam" id="PF12146"/>
    </source>
</evidence>
<protein>
    <recommendedName>
        <fullName evidence="2">Serine aminopeptidase S33 domain-containing protein</fullName>
    </recommendedName>
</protein>
<feature type="domain" description="Serine aminopeptidase S33" evidence="2">
    <location>
        <begin position="76"/>
        <end position="283"/>
    </location>
</feature>
<reference evidence="3 4" key="1">
    <citation type="submission" date="2016-10" db="EMBL/GenBank/DDBJ databases">
        <title>Arsenicibacter rosenii gen. nov., sp. nov., an efficient arsenic-methylating bacterium isolated from an arsenic-contaminated paddy soil.</title>
        <authorList>
            <person name="Huang K."/>
        </authorList>
    </citation>
    <scope>NUCLEOTIDE SEQUENCE [LARGE SCALE GENOMIC DNA]</scope>
    <source>
        <strain evidence="3 4">SM-1</strain>
    </source>
</reference>
<dbReference type="OrthoDB" id="9809549at2"/>
<dbReference type="EMBL" id="MORL01000001">
    <property type="protein sequence ID" value="OIN60632.1"/>
    <property type="molecule type" value="Genomic_DNA"/>
</dbReference>
<dbReference type="Proteomes" id="UP000181790">
    <property type="component" value="Unassembled WGS sequence"/>
</dbReference>
<organism evidence="3 4">
    <name type="scientific">Arsenicibacter rosenii</name>
    <dbReference type="NCBI Taxonomy" id="1750698"/>
    <lineage>
        <taxon>Bacteria</taxon>
        <taxon>Pseudomonadati</taxon>
        <taxon>Bacteroidota</taxon>
        <taxon>Cytophagia</taxon>
        <taxon>Cytophagales</taxon>
        <taxon>Spirosomataceae</taxon>
        <taxon>Arsenicibacter</taxon>
    </lineage>
</organism>
<evidence type="ECO:0000256" key="1">
    <source>
        <dbReference type="SAM" id="SignalP"/>
    </source>
</evidence>
<dbReference type="InterPro" id="IPR053145">
    <property type="entry name" value="AB_hydrolase_Est10"/>
</dbReference>
<dbReference type="GO" id="GO:0052689">
    <property type="term" value="F:carboxylic ester hydrolase activity"/>
    <property type="evidence" value="ECO:0007669"/>
    <property type="project" value="TreeGrafter"/>
</dbReference>
<dbReference type="Gene3D" id="3.40.50.1820">
    <property type="entry name" value="alpha/beta hydrolase"/>
    <property type="match status" value="1"/>
</dbReference>
<keyword evidence="1" id="KW-0732">Signal</keyword>
<dbReference type="PANTHER" id="PTHR43265:SF1">
    <property type="entry name" value="ESTERASE ESTD"/>
    <property type="match status" value="1"/>
</dbReference>
<name>A0A1S2VPF5_9BACT</name>
<dbReference type="PANTHER" id="PTHR43265">
    <property type="entry name" value="ESTERASE ESTD"/>
    <property type="match status" value="1"/>
</dbReference>
<dbReference type="InterPro" id="IPR022742">
    <property type="entry name" value="Hydrolase_4"/>
</dbReference>
<dbReference type="Pfam" id="PF12146">
    <property type="entry name" value="Hydrolase_4"/>
    <property type="match status" value="1"/>
</dbReference>
<feature type="chain" id="PRO_5010233492" description="Serine aminopeptidase S33 domain-containing protein" evidence="1">
    <location>
        <begin position="21"/>
        <end position="321"/>
    </location>
</feature>
<sequence>MNSLAITALAIVLSVSRVFAQTAISQTVQQTRADVTMEGTLSLPANVTQKVPVVLIIAGSGPTDRDGNSKLGVSGDTYKLLADSLNNRGVAVLRYDKRGAGKSFPADMSKFKEENWTFDDAIHDAEGWVKQLKADNRFSKIIIAGHSEGSLVGMIAAHQTNADGFISIAGLGRNIAETLKEQLKTLPDEMRQTAYKDLDSLRNGQFVKKPPIMLMSLFRPSVQPYMMSWMKYDPAVEINKIKAPVLVILGKRDLQVQMLDAETLTTARPNAATAYFDRMTHMLKDTESDDQAANMKTYKDPSLPLTTGLVPAIAGFIKSLR</sequence>
<dbReference type="SUPFAM" id="SSF53474">
    <property type="entry name" value="alpha/beta-Hydrolases"/>
    <property type="match status" value="1"/>
</dbReference>
<proteinExistence type="predicted"/>
<feature type="signal peptide" evidence="1">
    <location>
        <begin position="1"/>
        <end position="20"/>
    </location>
</feature>
<accession>A0A1S2VPF5</accession>
<evidence type="ECO:0000313" key="3">
    <source>
        <dbReference type="EMBL" id="OIN60632.1"/>
    </source>
</evidence>
<dbReference type="AlphaFoldDB" id="A0A1S2VPF5"/>
<keyword evidence="4" id="KW-1185">Reference proteome</keyword>
<dbReference type="RefSeq" id="WP_071501134.1">
    <property type="nucleotide sequence ID" value="NZ_MORL01000001.1"/>
</dbReference>
<comment type="caution">
    <text evidence="3">The sequence shown here is derived from an EMBL/GenBank/DDBJ whole genome shotgun (WGS) entry which is preliminary data.</text>
</comment>
<dbReference type="InterPro" id="IPR029058">
    <property type="entry name" value="AB_hydrolase_fold"/>
</dbReference>
<gene>
    <name evidence="3" type="ORF">BLX24_00490</name>
</gene>